<protein>
    <submittedName>
        <fullName evidence="1">Uncharacterized protein</fullName>
    </submittedName>
</protein>
<dbReference type="AlphaFoldDB" id="B9D3Y9"/>
<dbReference type="STRING" id="553218.CAMRE0001_2683"/>
<comment type="caution">
    <text evidence="1">The sequence shown here is derived from an EMBL/GenBank/DDBJ whole genome shotgun (WGS) entry which is preliminary data.</text>
</comment>
<evidence type="ECO:0000313" key="1">
    <source>
        <dbReference type="EMBL" id="EEF13301.1"/>
    </source>
</evidence>
<dbReference type="Proteomes" id="UP000003082">
    <property type="component" value="Unassembled WGS sequence"/>
</dbReference>
<reference evidence="1 2" key="1">
    <citation type="submission" date="2008-08" db="EMBL/GenBank/DDBJ databases">
        <authorList>
            <person name="Madupu R."/>
            <person name="Durkin A.S."/>
            <person name="Torralba M."/>
            <person name="Methe B."/>
            <person name="Sutton G.G."/>
            <person name="Strausberg R.L."/>
            <person name="Nelson K.E."/>
        </authorList>
    </citation>
    <scope>NUCLEOTIDE SEQUENCE [LARGE SCALE GENOMIC DNA]</scope>
    <source>
        <strain evidence="1 2">RM3267</strain>
    </source>
</reference>
<organism evidence="1 2">
    <name type="scientific">Campylobacter rectus RM3267</name>
    <dbReference type="NCBI Taxonomy" id="553218"/>
    <lineage>
        <taxon>Bacteria</taxon>
        <taxon>Pseudomonadati</taxon>
        <taxon>Campylobacterota</taxon>
        <taxon>Epsilonproteobacteria</taxon>
        <taxon>Campylobacterales</taxon>
        <taxon>Campylobacteraceae</taxon>
        <taxon>Campylobacter</taxon>
    </lineage>
</organism>
<gene>
    <name evidence="1" type="ORF">CAMRE0001_2683</name>
</gene>
<accession>B9D3Y9</accession>
<sequence length="37" mass="4508">MRICHALDLLFYKNKSKNQPNLYIIMSNINKKDKIWL</sequence>
<proteinExistence type="predicted"/>
<dbReference type="EMBL" id="ACFU01000023">
    <property type="protein sequence ID" value="EEF13301.1"/>
    <property type="molecule type" value="Genomic_DNA"/>
</dbReference>
<name>B9D3Y9_CAMRE</name>
<evidence type="ECO:0000313" key="2">
    <source>
        <dbReference type="Proteomes" id="UP000003082"/>
    </source>
</evidence>
<keyword evidence="2" id="KW-1185">Reference proteome</keyword>